<proteinExistence type="predicted"/>
<accession>A0A2J8NGU9</accession>
<comment type="caution">
    <text evidence="1">The sequence shown here is derived from an EMBL/GenBank/DDBJ whole genome shotgun (WGS) entry which is preliminary data.</text>
</comment>
<evidence type="ECO:0000313" key="2">
    <source>
        <dbReference type="Proteomes" id="UP000236370"/>
    </source>
</evidence>
<organism evidence="1 2">
    <name type="scientific">Pan troglodytes</name>
    <name type="common">Chimpanzee</name>
    <dbReference type="NCBI Taxonomy" id="9598"/>
    <lineage>
        <taxon>Eukaryota</taxon>
        <taxon>Metazoa</taxon>
        <taxon>Chordata</taxon>
        <taxon>Craniata</taxon>
        <taxon>Vertebrata</taxon>
        <taxon>Euteleostomi</taxon>
        <taxon>Mammalia</taxon>
        <taxon>Eutheria</taxon>
        <taxon>Euarchontoglires</taxon>
        <taxon>Primates</taxon>
        <taxon>Haplorrhini</taxon>
        <taxon>Catarrhini</taxon>
        <taxon>Hominidae</taxon>
        <taxon>Pan</taxon>
    </lineage>
</organism>
<reference evidence="1 2" key="1">
    <citation type="submission" date="2017-12" db="EMBL/GenBank/DDBJ databases">
        <title>High-resolution comparative analysis of great ape genomes.</title>
        <authorList>
            <person name="Pollen A."/>
            <person name="Hastie A."/>
            <person name="Hormozdiari F."/>
            <person name="Dougherty M."/>
            <person name="Liu R."/>
            <person name="Chaisson M."/>
            <person name="Hoppe E."/>
            <person name="Hill C."/>
            <person name="Pang A."/>
            <person name="Hillier L."/>
            <person name="Baker C."/>
            <person name="Armstrong J."/>
            <person name="Shendure J."/>
            <person name="Paten B."/>
            <person name="Wilson R."/>
            <person name="Chao H."/>
            <person name="Schneider V."/>
            <person name="Ventura M."/>
            <person name="Kronenberg Z."/>
            <person name="Murali S."/>
            <person name="Gordon D."/>
            <person name="Cantsilieris S."/>
            <person name="Munson K."/>
            <person name="Nelson B."/>
            <person name="Raja A."/>
            <person name="Underwood J."/>
            <person name="Diekhans M."/>
            <person name="Fiddes I."/>
            <person name="Haussler D."/>
            <person name="Eichler E."/>
        </authorList>
    </citation>
    <scope>NUCLEOTIDE SEQUENCE [LARGE SCALE GENOMIC DNA]</scope>
    <source>
        <strain evidence="1">Yerkes chimp pedigree #C0471</strain>
    </source>
</reference>
<feature type="non-terminal residue" evidence="1">
    <location>
        <position position="1"/>
    </location>
</feature>
<gene>
    <name evidence="1" type="ORF">CK820_G0011141</name>
</gene>
<dbReference type="AlphaFoldDB" id="A0A2J8NGU9"/>
<protein>
    <submittedName>
        <fullName evidence="1">IGFBP2 isoform 3</fullName>
    </submittedName>
</protein>
<dbReference type="EMBL" id="NBAG03000230">
    <property type="protein sequence ID" value="PNI70984.1"/>
    <property type="molecule type" value="Genomic_DNA"/>
</dbReference>
<name>A0A2J8NGU9_PANTR</name>
<dbReference type="Proteomes" id="UP000236370">
    <property type="component" value="Unassembled WGS sequence"/>
</dbReference>
<sequence length="98" mass="10409">KHHLGLEEPKKLRPPPARQLLPELVSGACFVGLLSSLPASPAVCACRLPANRNWTRSWSGSPPCAFRMSGALWSTSTPCTSPTVTSMACTTSNSARCL</sequence>
<evidence type="ECO:0000313" key="1">
    <source>
        <dbReference type="EMBL" id="PNI70984.1"/>
    </source>
</evidence>